<dbReference type="InterPro" id="IPR028994">
    <property type="entry name" value="Integrin_alpha_N"/>
</dbReference>
<accession>A0A816NN33</accession>
<evidence type="ECO:0000313" key="2">
    <source>
        <dbReference type="EMBL" id="CAF2036986.1"/>
    </source>
</evidence>
<dbReference type="Gene3D" id="2.30.30.100">
    <property type="match status" value="1"/>
</dbReference>
<dbReference type="PANTHER" id="PTHR46580">
    <property type="entry name" value="SENSOR KINASE-RELATED"/>
    <property type="match status" value="1"/>
</dbReference>
<dbReference type="InterPro" id="IPR013517">
    <property type="entry name" value="FG-GAP"/>
</dbReference>
<protein>
    <recommendedName>
        <fullName evidence="4">VCBS repeat-containing protein</fullName>
    </recommendedName>
</protein>
<evidence type="ECO:0008006" key="4">
    <source>
        <dbReference type="Google" id="ProtNLM"/>
    </source>
</evidence>
<keyword evidence="1" id="KW-0732">Signal</keyword>
<dbReference type="AlphaFoldDB" id="A0A816NN33"/>
<dbReference type="Pfam" id="PF13517">
    <property type="entry name" value="FG-GAP_3"/>
    <property type="match status" value="1"/>
</dbReference>
<proteinExistence type="predicted"/>
<dbReference type="EMBL" id="CAJNRE010004573">
    <property type="protein sequence ID" value="CAF2036986.1"/>
    <property type="molecule type" value="Genomic_DNA"/>
</dbReference>
<gene>
    <name evidence="2" type="ORF">MBJ925_LOCUS10863</name>
</gene>
<reference evidence="2" key="1">
    <citation type="submission" date="2021-02" db="EMBL/GenBank/DDBJ databases">
        <authorList>
            <person name="Nowell W R."/>
        </authorList>
    </citation>
    <scope>NUCLEOTIDE SEQUENCE</scope>
</reference>
<dbReference type="SUPFAM" id="SSF69318">
    <property type="entry name" value="Integrin alpha N-terminal domain"/>
    <property type="match status" value="1"/>
</dbReference>
<evidence type="ECO:0000256" key="1">
    <source>
        <dbReference type="ARBA" id="ARBA00022729"/>
    </source>
</evidence>
<dbReference type="Proteomes" id="UP000663824">
    <property type="component" value="Unassembled WGS sequence"/>
</dbReference>
<organism evidence="2 3">
    <name type="scientific">Rotaria magnacalcarata</name>
    <dbReference type="NCBI Taxonomy" id="392030"/>
    <lineage>
        <taxon>Eukaryota</taxon>
        <taxon>Metazoa</taxon>
        <taxon>Spiralia</taxon>
        <taxon>Gnathifera</taxon>
        <taxon>Rotifera</taxon>
        <taxon>Eurotatoria</taxon>
        <taxon>Bdelloidea</taxon>
        <taxon>Philodinida</taxon>
        <taxon>Philodinidae</taxon>
        <taxon>Rotaria</taxon>
    </lineage>
</organism>
<name>A0A816NN33_9BILA</name>
<feature type="non-terminal residue" evidence="2">
    <location>
        <position position="159"/>
    </location>
</feature>
<evidence type="ECO:0000313" key="3">
    <source>
        <dbReference type="Proteomes" id="UP000663824"/>
    </source>
</evidence>
<comment type="caution">
    <text evidence="2">The sequence shown here is derived from an EMBL/GenBank/DDBJ whole genome shotgun (WGS) entry which is preliminary data.</text>
</comment>
<sequence length="159" mass="17647">MKNYIPWFSGGSCQRIFDVITPNSTVDNSRPLSAIVSDLNDDIQLDIVVANSGTDTVGIFLGNENGTFQSQLTYSTGYRSQSYSVVVGDFNSDNQPDIVAANHGTNSIGILIGYGDGTFAIFSSYRELFIWDLLGSFNKSRYLFPFRDLLRLIGIYRDL</sequence>